<name>U5HI90_USTV1</name>
<evidence type="ECO:0000313" key="3">
    <source>
        <dbReference type="Proteomes" id="UP000017200"/>
    </source>
</evidence>
<evidence type="ECO:0000313" key="1">
    <source>
        <dbReference type="EMBL" id="KDE02710.1"/>
    </source>
</evidence>
<dbReference type="Proteomes" id="UP000017200">
    <property type="component" value="Unassembled WGS sequence"/>
</dbReference>
<reference evidence="2" key="4">
    <citation type="submission" date="2015-06" db="UniProtKB">
        <authorList>
            <consortium name="EnsemblFungi"/>
        </authorList>
    </citation>
    <scope>IDENTIFICATION</scope>
</reference>
<dbReference type="InParanoid" id="U5HI90"/>
<protein>
    <submittedName>
        <fullName evidence="1 2">Uncharacterized protein</fullName>
    </submittedName>
</protein>
<dbReference type="AlphaFoldDB" id="U5HI90"/>
<reference evidence="1 3" key="3">
    <citation type="journal article" date="2015" name="BMC Genomics">
        <title>Sex and parasites: genomic and transcriptomic analysis of Microbotryum lychnidis-dioicae, the biotrophic and plant-castrating anther smut fungus.</title>
        <authorList>
            <person name="Perlin M.H."/>
            <person name="Amselem J."/>
            <person name="Fontanillas E."/>
            <person name="Toh S.S."/>
            <person name="Chen Z."/>
            <person name="Goldberg J."/>
            <person name="Duplessis S."/>
            <person name="Henrissat B."/>
            <person name="Young S."/>
            <person name="Zeng Q."/>
            <person name="Aguileta G."/>
            <person name="Petit E."/>
            <person name="Badouin H."/>
            <person name="Andrews J."/>
            <person name="Razeeq D."/>
            <person name="Gabaldon T."/>
            <person name="Quesneville H."/>
            <person name="Giraud T."/>
            <person name="Hood M.E."/>
            <person name="Schultz D.J."/>
            <person name="Cuomo C.A."/>
        </authorList>
    </citation>
    <scope>NUCLEOTIDE SEQUENCE [LARGE SCALE GENOMIC DNA]</scope>
    <source>
        <strain evidence="1">P1A1 Lamole</strain>
        <strain evidence="3">p1A1 Lamole</strain>
    </source>
</reference>
<evidence type="ECO:0000313" key="2">
    <source>
        <dbReference type="EnsemblFungi" id="MVLG_06754T0"/>
    </source>
</evidence>
<dbReference type="HOGENOM" id="CLU_1732856_0_0_1"/>
<gene>
    <name evidence="1" type="ORF">MVLG_06754</name>
</gene>
<reference evidence="1" key="2">
    <citation type="submission" date="2010-11" db="EMBL/GenBank/DDBJ databases">
        <authorList>
            <consortium name="The Broad Institute Genome Sequencing Platform"/>
            <person name="Earl A."/>
            <person name="Ward D."/>
            <person name="Feldgarden M."/>
            <person name="Gevers D."/>
            <person name="Butler R."/>
            <person name="Young S.K."/>
            <person name="Zeng Q."/>
            <person name="Gargeya S."/>
            <person name="Fitzgerald M."/>
            <person name="Haas B."/>
            <person name="Abouelleil A."/>
            <person name="Alvarado L."/>
            <person name="Arachchi H.M."/>
            <person name="Berlin A."/>
            <person name="Brown A."/>
            <person name="Chapman S.B."/>
            <person name="Chen Z."/>
            <person name="Dunbar C."/>
            <person name="Freedman E."/>
            <person name="Gearin G."/>
            <person name="Gellesch M."/>
            <person name="Goldberg J."/>
            <person name="Griggs A."/>
            <person name="Gujja S."/>
            <person name="Heilman E."/>
            <person name="Heiman D."/>
            <person name="Howarth C."/>
            <person name="Larson L."/>
            <person name="Lui A."/>
            <person name="MacDonald P.J.P."/>
            <person name="Mehta T."/>
            <person name="Montmayeur A."/>
            <person name="Murphy C."/>
            <person name="Neiman D."/>
            <person name="Pearson M."/>
            <person name="Priest M."/>
            <person name="Roberts A."/>
            <person name="Saif S."/>
            <person name="Shea T."/>
            <person name="Shenoy N."/>
            <person name="Sisk P."/>
            <person name="Stolte C."/>
            <person name="Sykes S."/>
            <person name="White J."/>
            <person name="Yandava C."/>
            <person name="Wortman J."/>
            <person name="Nusbaum C."/>
            <person name="Birren B."/>
        </authorList>
    </citation>
    <scope>NUCLEOTIDE SEQUENCE</scope>
    <source>
        <strain evidence="1">P1A1 Lamole</strain>
    </source>
</reference>
<reference evidence="3" key="1">
    <citation type="submission" date="2010-11" db="EMBL/GenBank/DDBJ databases">
        <title>The genome sequence of Microbotryum violaceum strain p1A1 Lamole.</title>
        <authorList>
            <person name="Cuomo C."/>
            <person name="Perlin M."/>
            <person name="Young S.K."/>
            <person name="Zeng Q."/>
            <person name="Gargeya S."/>
            <person name="Alvarado L."/>
            <person name="Berlin A."/>
            <person name="Chapman S.B."/>
            <person name="Chen Z."/>
            <person name="Freedman E."/>
            <person name="Gellesch M."/>
            <person name="Goldberg J."/>
            <person name="Griggs A."/>
            <person name="Gujja S."/>
            <person name="Heilman E."/>
            <person name="Heiman D."/>
            <person name="Howarth C."/>
            <person name="Mehta T."/>
            <person name="Neiman D."/>
            <person name="Pearson M."/>
            <person name="Roberts A."/>
            <person name="Saif S."/>
            <person name="Shea T."/>
            <person name="Shenoy N."/>
            <person name="Sisk P."/>
            <person name="Stolte C."/>
            <person name="Sykes S."/>
            <person name="White J."/>
            <person name="Yandava C."/>
            <person name="Haas B."/>
            <person name="Nusbaum C."/>
            <person name="Birren B."/>
        </authorList>
    </citation>
    <scope>NUCLEOTIDE SEQUENCE [LARGE SCALE GENOMIC DNA]</scope>
    <source>
        <strain evidence="3">p1A1 Lamole</strain>
    </source>
</reference>
<dbReference type="EMBL" id="AEIJ01000872">
    <property type="status" value="NOT_ANNOTATED_CDS"/>
    <property type="molecule type" value="Genomic_DNA"/>
</dbReference>
<keyword evidence="3" id="KW-1185">Reference proteome</keyword>
<organism evidence="1">
    <name type="scientific">Microbotryum lychnidis-dioicae (strain p1A1 Lamole / MvSl-1064)</name>
    <name type="common">Anther smut fungus</name>
    <dbReference type="NCBI Taxonomy" id="683840"/>
    <lineage>
        <taxon>Eukaryota</taxon>
        <taxon>Fungi</taxon>
        <taxon>Dikarya</taxon>
        <taxon>Basidiomycota</taxon>
        <taxon>Pucciniomycotina</taxon>
        <taxon>Microbotryomycetes</taxon>
        <taxon>Microbotryales</taxon>
        <taxon>Microbotryaceae</taxon>
        <taxon>Microbotryum</taxon>
    </lineage>
</organism>
<sequence length="151" mass="16394">MSTTLPLVTGANPTIPAEQLAALTSLPLPALLHLPQHPAPLVLPFQSMHTWMVQRSQLCLCLADDIRLYILNGIVPANWTPLQRSARDVVACEILANLIDSAEVLAVLDKIPTGELTAPKIYSTLKSVEWMPKKFRTWDVATAEATGGASM</sequence>
<dbReference type="EnsemblFungi" id="MVLG_06754T0">
    <property type="protein sequence ID" value="MVLG_06754T0"/>
    <property type="gene ID" value="MVLG_06754"/>
</dbReference>
<accession>U5HI90</accession>
<dbReference type="EMBL" id="GL541790">
    <property type="protein sequence ID" value="KDE02710.1"/>
    <property type="molecule type" value="Genomic_DNA"/>
</dbReference>
<proteinExistence type="predicted"/>
<dbReference type="OrthoDB" id="2539115at2759"/>